<proteinExistence type="inferred from homology"/>
<evidence type="ECO:0000313" key="4">
    <source>
        <dbReference type="EMBL" id="MET3644218.1"/>
    </source>
</evidence>
<evidence type="ECO:0000256" key="3">
    <source>
        <dbReference type="HAMAP-Rule" id="MF_00385"/>
    </source>
</evidence>
<evidence type="ECO:0000256" key="1">
    <source>
        <dbReference type="ARBA" id="ARBA00022980"/>
    </source>
</evidence>
<reference evidence="4 5" key="1">
    <citation type="submission" date="2024-06" db="EMBL/GenBank/DDBJ databases">
        <title>Genomic Encyclopedia of Type Strains, Phase IV (KMG-IV): sequencing the most valuable type-strain genomes for metagenomic binning, comparative biology and taxonomic classification.</title>
        <authorList>
            <person name="Goeker M."/>
        </authorList>
    </citation>
    <scope>NUCLEOTIDE SEQUENCE [LARGE SCALE GENOMIC DNA]</scope>
    <source>
        <strain evidence="4 5">DSM 15349</strain>
    </source>
</reference>
<dbReference type="PANTHER" id="PTHR12919:SF20">
    <property type="entry name" value="SMALL RIBOSOMAL SUBUNIT PROTEIN BS16M"/>
    <property type="match status" value="1"/>
</dbReference>
<dbReference type="Gene3D" id="3.30.1320.10">
    <property type="match status" value="1"/>
</dbReference>
<dbReference type="InterPro" id="IPR023803">
    <property type="entry name" value="Ribosomal_bS16_dom_sf"/>
</dbReference>
<gene>
    <name evidence="3" type="primary">rpsP</name>
    <name evidence="4" type="ORF">ABID27_000842</name>
</gene>
<evidence type="ECO:0000256" key="2">
    <source>
        <dbReference type="ARBA" id="ARBA00023274"/>
    </source>
</evidence>
<dbReference type="HAMAP" id="MF_00385">
    <property type="entry name" value="Ribosomal_bS16"/>
    <property type="match status" value="1"/>
</dbReference>
<dbReference type="SUPFAM" id="SSF54565">
    <property type="entry name" value="Ribosomal protein S16"/>
    <property type="match status" value="1"/>
</dbReference>
<dbReference type="PANTHER" id="PTHR12919">
    <property type="entry name" value="30S RIBOSOMAL PROTEIN S16"/>
    <property type="match status" value="1"/>
</dbReference>
<dbReference type="InterPro" id="IPR000307">
    <property type="entry name" value="Ribosomal_bS16"/>
</dbReference>
<keyword evidence="2 3" id="KW-0687">Ribonucleoprotein</keyword>
<keyword evidence="1 3" id="KW-0689">Ribosomal protein</keyword>
<dbReference type="Pfam" id="PF00886">
    <property type="entry name" value="Ribosomal_S16"/>
    <property type="match status" value="1"/>
</dbReference>
<accession>A0ABV2JMV5</accession>
<dbReference type="GO" id="GO:0005840">
    <property type="term" value="C:ribosome"/>
    <property type="evidence" value="ECO:0007669"/>
    <property type="project" value="UniProtKB-KW"/>
</dbReference>
<comment type="caution">
    <text evidence="4">The sequence shown here is derived from an EMBL/GenBank/DDBJ whole genome shotgun (WGS) entry which is preliminary data.</text>
</comment>
<comment type="similarity">
    <text evidence="3">Belongs to the bacterial ribosomal protein bS16 family.</text>
</comment>
<evidence type="ECO:0000313" key="5">
    <source>
        <dbReference type="Proteomes" id="UP001549055"/>
    </source>
</evidence>
<dbReference type="RefSeq" id="WP_253363189.1">
    <property type="nucleotide sequence ID" value="NZ_JALJXU010000001.1"/>
</dbReference>
<dbReference type="EMBL" id="JBEPMK010000003">
    <property type="protein sequence ID" value="MET3644218.1"/>
    <property type="molecule type" value="Genomic_DNA"/>
</dbReference>
<name>A0ABV2JMV5_9STRE</name>
<protein>
    <recommendedName>
        <fullName evidence="3">Small ribosomal subunit protein bS16</fullName>
    </recommendedName>
</protein>
<sequence length="90" mass="10235">MAVKIRLTRMGSKKKPFYRINVADSRAPRDGRFIETVGTYNPLLAENKVTLKEDRVLDWLAKGAQPSDTVRSILSNEGVLKKFHEAKFSK</sequence>
<keyword evidence="5" id="KW-1185">Reference proteome</keyword>
<organism evidence="4 5">
    <name type="scientific">Streptococcus gallinaceus</name>
    <dbReference type="NCBI Taxonomy" id="165758"/>
    <lineage>
        <taxon>Bacteria</taxon>
        <taxon>Bacillati</taxon>
        <taxon>Bacillota</taxon>
        <taxon>Bacilli</taxon>
        <taxon>Lactobacillales</taxon>
        <taxon>Streptococcaceae</taxon>
        <taxon>Streptococcus</taxon>
    </lineage>
</organism>
<dbReference type="Proteomes" id="UP001549055">
    <property type="component" value="Unassembled WGS sequence"/>
</dbReference>
<dbReference type="NCBIfam" id="TIGR00002">
    <property type="entry name" value="S16"/>
    <property type="match status" value="1"/>
</dbReference>